<gene>
    <name evidence="14" type="ORF">BDV38DRAFT_275612</name>
</gene>
<protein>
    <submittedName>
        <fullName evidence="14">Proteasome stabiliser-domain-containing protein</fullName>
    </submittedName>
</protein>
<dbReference type="Pfam" id="PF13639">
    <property type="entry name" value="zf-RING_2"/>
    <property type="match status" value="1"/>
</dbReference>
<dbReference type="OrthoDB" id="16066at2759"/>
<dbReference type="GO" id="GO:0005524">
    <property type="term" value="F:ATP binding"/>
    <property type="evidence" value="ECO:0007669"/>
    <property type="project" value="InterPro"/>
</dbReference>
<dbReference type="InterPro" id="IPR017907">
    <property type="entry name" value="Znf_RING_CS"/>
</dbReference>
<dbReference type="FunFam" id="3.40.50.300:FF:001870">
    <property type="entry name" value="SNF2 family helicase/ATPase, putative"/>
    <property type="match status" value="1"/>
</dbReference>
<dbReference type="GO" id="GO:0060090">
    <property type="term" value="F:molecular adaptor activity"/>
    <property type="evidence" value="ECO:0007669"/>
    <property type="project" value="InterPro"/>
</dbReference>
<keyword evidence="8" id="KW-0862">Zinc</keyword>
<dbReference type="Pfam" id="PF13001">
    <property type="entry name" value="ECM29_N"/>
    <property type="match status" value="1"/>
</dbReference>
<dbReference type="InterPro" id="IPR024372">
    <property type="entry name" value="Ecm29_N"/>
</dbReference>
<dbReference type="RefSeq" id="XP_031907936.1">
    <property type="nucleotide sequence ID" value="XM_032058065.1"/>
</dbReference>
<keyword evidence="2" id="KW-0963">Cytoplasm</keyword>
<keyword evidence="9" id="KW-0067">ATP-binding</keyword>
<dbReference type="SMART" id="SM00487">
    <property type="entry name" value="DEXDc"/>
    <property type="match status" value="1"/>
</dbReference>
<dbReference type="InterPro" id="IPR001841">
    <property type="entry name" value="Znf_RING"/>
</dbReference>
<evidence type="ECO:0000313" key="15">
    <source>
        <dbReference type="Proteomes" id="UP000325672"/>
    </source>
</evidence>
<feature type="domain" description="RING-type" evidence="12">
    <location>
        <begin position="1200"/>
        <end position="1238"/>
    </location>
</feature>
<sequence>MSRYNALWQTQQKLIFDLGNIINDIYTGPFGVTPTANFSHEGNVRTADVILPISTKKSSSNSSSAFTVPGDNTKTLYQFYGYSPFREVQLHVDDILAGIMWSFPLIFTGGVAPGFWHGQPHSFAIKIVGLSVSRNGTVTLSNSIGPYWVVTGNIFMYLSDSALDITSSGIEKPYVDAPNPQFKTMRSLVKNQTGGNDSLAYSVPGERTLSISSSEFQWSQNLRYSNSDLFNQQGMSQSANQHTVGRSTIIALGANQTSDEVLFEYPLSVNQTYRSTDAGLSVHAWLSRGLDIKTTGITGAVPDILITALARRFPKDFDSDAPPNKRRKLTSGIQSLRELNGLSNTRVPRGYIPLARFHLYLDFASASPIQDDPDKLKRSLPASFQEFADADGRVCFASQLLMIVTTDLVKWFDGGNHLRGGILAEEMGLGKTVEMITPEETFPDHHHDGLRPSGATLIITPPAILEQWEQEIKLHAPGLNVFHYTGIQRQQSLSDEELVELLADQDVVLTTYNILAREVHYSGDVPQRNLRHKKRFEPRRTPLVRISWWRVCIDEAQMIESGVSNAARVARLIPRQNAWAVTGTPLRKDISDLLGLLLFLHYEPFCGVIWHRLCGSFRPELANIVRMIALRHSKDHVRNELHIPPQKRIVITVPFTAVEEQRYGQLFEEMCGACGLDLSGAPLNVDWDPDDPSVIERMRSWLIKLRRTCLHPSGKPLRGIGTGTGPLRSVAEVLEVMIDQNDALIHAEERSLLLSQLRRGQLLENAKYRQQALGLWTKSLERANVIVKECRDRLHSERMERPMSAANVDLDVTSADTESEDENEEATKNAQVGARQRLRAALEVQHICVFFTGNAYFQIKTDPRLTRPDSEEFRTLEKREVEAYESAKLIRKEILAEISRKVGHFMQTIRERAQKGLFVNIPQMKPRLWGKGLESRRVLDKFEDFCDSMNRHAVQYDEWRQTMIEFLSQSLIDQEDESELEGDEYEKSTKHQDEMYVYMEALRATFADRHDALTGQKNVLIAHEVKSGIVQAQKGEGPSPSLFLQMMNTRSRIKPDPQLGSLRGIISELRSLVTSLEWQTSGGSSRARAELELVTLVLQNASQMASEQAKVAANMEKEVEMFRDTMNNRLEYYRQLQQISDTVAPYDEESAGKPLDEALFSVKLRQEEMIDEKISALRAKHRYLIHLRDESGSDDSAKICVICQSGFEAGVLTVCGHKYCKDCLRMWWHQHRTCPTCKKRLKANDFYQITYKPQEFLVQEEKPPTKVEPERRQKNLIYTDISSGTLREIKTVDLDGSFGTKIDTLARHILWLRHHDPGAKSVIFSQYKDFLEVLAIAFHRFKIGFSSVDSKDGISKFKSDPSVECFFLHARAHSSGLNLVNATHVFLCEPLINTAIELQAIARVHRIGQHRPTTVWMYLVSDTVEESIYELSVSRRLAHIVQKEKAESLSEDVEKGRAVTNNISEAAIDSANSLEIRDAALSNLMAAGASGGELVRKDDLWRCLFGNPTKKEANNLQAGADGEVARFLRGSESLAVRNKVIAVCQHINNRVQAPSIKLPVAALLKQFKEQKSKLIRHFDLIYIQQGIDRLGANARVEILLPLLQGISEIGTSIDDQAAVVFNLVLRLLPLLKLPPKDSTEDKQLKSRLGLSNKDTKFLSLWFEKLLILFPADKNASTCPGLSPADYAFLNKSASPSETWNPSSHGGLNLTETKATALRFLGSSAFTDSERFFPALVASADPNSRLADLGEEILKRFIPDLEDTDVVHRLFTLYFGSVEPDGATPARTALRIKILVYLGKSLRAASETANVLRLIEEGLLSDVARSSQGLQASKLRTQIFTFTTWVVRIGSPMDLRQIAPKVIGGLRDFIHSQGWPSPGSSGQRLPATDLSLRGLAYESIGILVPKVDFQVQDGQNAISGFELIRWLFISLSSDDSSAQIFVSIEQALGSILNSSVDSWDQEFQESLRPFLLRQMNSHPGEEDPVTGFKIVRRTQYAAVRFANRFLPYSDVVARWIDLMAVACGSERHHEVVEEGKKGLHPYWYRLLNPTKEKIWFTSVTADSRSSWFKFPSFSEAARFLLGSTASTVVPGLSAAEILSGPYKEAFNYTIAFLRNILLWESLSGSNISPEIEQDWDIKLDVLLTSDEQARCAMKRYIENSDKEAVLLFLTSALSGLSGGAQKGLWQCGEKFIGICSLASNDIVELMVSKVVTLKNSLYSNDQELQNFSARALGILASHPAFSENQLRELLSELLVPIGDWKSAIGEVVLITRGAVLALAYILSRLAFRNAIYKAPETTVNLFISTVFDIIRDARDSLLRRSAQVAIGQLSLSGVLSTIVLSDDEWETINDKLKPDAKAESEIAIIAMGLLSVSFSKVDHKDPQFTNFLKSLYDLHEIRSPETHFTVGEALSCAAAGWTSKSIATEFDVDEKLPTLQLSDTVLAEMCDKIITDCGASKPSLRKASSIWLLCLVKNCGHLQQMQARLRKCQRTFTRLLADRDEVVQETGAQGLSLVYDIGDQTLKDDLVRDLVDSFTAAGSNLGGGKVSEDTELFEPGALPTGGGSSVNTYKDIMNLASEAGDPTLVYRFMSLASNNALWTNRAAFSKLGISTIFSDSSANGYLAKNPKIYPKLFRYRFDPNPNVQRSMNTIWQALVKDTTAIISDHFDEIMDDLLRSMLAGREWRVRQASCAAITDIIQGRQPEKYSKYMEEIFLKAFKLVDDIKESVRAAALKLCQAITNAVIRTLETSYTETKRADIMLASTIPFLLSDKGMESDVQEVQGFAIGALIQIIKKSPGQPLRPFVPRVMEQFLNSLSSLEPQAVNYVHLNADKYGLTGQEIDKMRLSSIRTSPMMEVIERYLIDMLDETSMKEFAVSLESVLRSAVGLPTKVGCSRVLVLLSMRTALFRPYADRFIQLLVKYVVDRNDTVSASYCTSIGYLMRLASDDRVLKTIEHAKTLYLTAEDANQRIIAAEILHSTSKLSNDRFMAFAATALPFIFVSKYDTDEHVQEAFEKTWQDNVGGNRAVSLYIKEITSLVSDNLDSPRWIIKHTAALGFANGIMALDPELDLATSEYLWPVLEKALAGKTWDGKEVVVKAFMKFTSQAKMLWLEKPRVGDTMKAIAIREAKRINPTYRPHAITAFGGIAQARQDLNLMPDAVDIVSRVLSEFDEGEDSMDIDSGSGQKNKQTREDTLVACVKCLLQCINLTCAAPAEATNHYVSDVKRLLHETLDNGGRNVQITLYEELRMFSSRVSTGVLESQDKGPKLRELQISLAALAGEMLSRQIDVSAEAIRRERAQAAMSYITFCKQLDIGLDIDGELCGLLKTWRESERSGPVQQVLDQALARLMQ</sequence>
<dbReference type="Pfam" id="PF00271">
    <property type="entry name" value="Helicase_C"/>
    <property type="match status" value="1"/>
</dbReference>
<dbReference type="SUPFAM" id="SSF57850">
    <property type="entry name" value="RING/U-box"/>
    <property type="match status" value="1"/>
</dbReference>
<dbReference type="CDD" id="cd18793">
    <property type="entry name" value="SF2_C_SNF"/>
    <property type="match status" value="1"/>
</dbReference>
<evidence type="ECO:0000259" key="12">
    <source>
        <dbReference type="PROSITE" id="PS50089"/>
    </source>
</evidence>
<dbReference type="FunFam" id="3.40.50.10810:FF:000059">
    <property type="entry name" value="SNF2 family helicase/ATPase, putative"/>
    <property type="match status" value="1"/>
</dbReference>
<dbReference type="Gene3D" id="3.40.50.10810">
    <property type="entry name" value="Tandem AAA-ATPase domain"/>
    <property type="match status" value="1"/>
</dbReference>
<dbReference type="InterPro" id="IPR049730">
    <property type="entry name" value="SNF2/RAD54-like_C"/>
</dbReference>
<reference evidence="14 15" key="1">
    <citation type="submission" date="2019-04" db="EMBL/GenBank/DDBJ databases">
        <title>Friends and foes A comparative genomics study of 23 Aspergillus species from section Flavi.</title>
        <authorList>
            <consortium name="DOE Joint Genome Institute"/>
            <person name="Kjaerbolling I."/>
            <person name="Vesth T."/>
            <person name="Frisvad J.C."/>
            <person name="Nybo J.L."/>
            <person name="Theobald S."/>
            <person name="Kildgaard S."/>
            <person name="Isbrandt T."/>
            <person name="Kuo A."/>
            <person name="Sato A."/>
            <person name="Lyhne E.K."/>
            <person name="Kogle M.E."/>
            <person name="Wiebenga A."/>
            <person name="Kun R.S."/>
            <person name="Lubbers R.J."/>
            <person name="Makela M.R."/>
            <person name="Barry K."/>
            <person name="Chovatia M."/>
            <person name="Clum A."/>
            <person name="Daum C."/>
            <person name="Haridas S."/>
            <person name="He G."/>
            <person name="LaButti K."/>
            <person name="Lipzen A."/>
            <person name="Mondo S."/>
            <person name="Riley R."/>
            <person name="Salamov A."/>
            <person name="Simmons B.A."/>
            <person name="Magnuson J.K."/>
            <person name="Henrissat B."/>
            <person name="Mortensen U.H."/>
            <person name="Larsen T.O."/>
            <person name="Devries R.P."/>
            <person name="Grigoriev I.V."/>
            <person name="Machida M."/>
            <person name="Baker S.E."/>
            <person name="Andersen M.R."/>
        </authorList>
    </citation>
    <scope>NUCLEOTIDE SEQUENCE [LARGE SCALE GENOMIC DNA]</scope>
    <source>
        <strain evidence="14 15">CBS 117625</strain>
    </source>
</reference>
<dbReference type="PROSITE" id="PS00518">
    <property type="entry name" value="ZF_RING_1"/>
    <property type="match status" value="1"/>
</dbReference>
<dbReference type="SUPFAM" id="SSF52540">
    <property type="entry name" value="P-loop containing nucleoside triphosphate hydrolases"/>
    <property type="match status" value="2"/>
</dbReference>
<dbReference type="Pfam" id="PF12222">
    <property type="entry name" value="PNGaseA"/>
    <property type="match status" value="2"/>
</dbReference>
<keyword evidence="10 14" id="KW-0647">Proteasome</keyword>
<dbReference type="InterPro" id="IPR038718">
    <property type="entry name" value="SNF2-like_sf"/>
</dbReference>
<dbReference type="GO" id="GO:0016787">
    <property type="term" value="F:hydrolase activity"/>
    <property type="evidence" value="ECO:0007669"/>
    <property type="project" value="UniProtKB-KW"/>
</dbReference>
<dbReference type="Pfam" id="PF24492">
    <property type="entry name" value="HEAT_ECM29"/>
    <property type="match status" value="1"/>
</dbReference>
<evidence type="ECO:0000256" key="9">
    <source>
        <dbReference type="ARBA" id="ARBA00022840"/>
    </source>
</evidence>
<dbReference type="GO" id="GO:0036503">
    <property type="term" value="P:ERAD pathway"/>
    <property type="evidence" value="ECO:0007669"/>
    <property type="project" value="TreeGrafter"/>
</dbReference>
<evidence type="ECO:0000256" key="4">
    <source>
        <dbReference type="ARBA" id="ARBA00022737"/>
    </source>
</evidence>
<dbReference type="PROSITE" id="PS51194">
    <property type="entry name" value="HELICASE_CTER"/>
    <property type="match status" value="1"/>
</dbReference>
<dbReference type="EMBL" id="ML743647">
    <property type="protein sequence ID" value="KAE8131873.1"/>
    <property type="molecule type" value="Genomic_DNA"/>
</dbReference>
<dbReference type="Pfam" id="PF00176">
    <property type="entry name" value="SNF2-rel_dom"/>
    <property type="match status" value="1"/>
</dbReference>
<evidence type="ECO:0000256" key="2">
    <source>
        <dbReference type="ARBA" id="ARBA00022490"/>
    </source>
</evidence>
<dbReference type="GO" id="GO:0043248">
    <property type="term" value="P:proteasome assembly"/>
    <property type="evidence" value="ECO:0007669"/>
    <property type="project" value="InterPro"/>
</dbReference>
<dbReference type="Proteomes" id="UP000325672">
    <property type="component" value="Unassembled WGS sequence"/>
</dbReference>
<dbReference type="InterPro" id="IPR014001">
    <property type="entry name" value="Helicase_ATP-bd"/>
</dbReference>
<dbReference type="GeneID" id="43642275"/>
<proteinExistence type="predicted"/>
<keyword evidence="15" id="KW-1185">Reference proteome</keyword>
<dbReference type="Gene3D" id="3.30.40.10">
    <property type="entry name" value="Zinc/RING finger domain, C3HC4 (zinc finger)"/>
    <property type="match status" value="1"/>
</dbReference>
<keyword evidence="7" id="KW-0378">Hydrolase</keyword>
<evidence type="ECO:0000256" key="7">
    <source>
        <dbReference type="ARBA" id="ARBA00022801"/>
    </source>
</evidence>
<keyword evidence="3" id="KW-0479">Metal-binding</keyword>
<dbReference type="PANTHER" id="PTHR23346:SF19">
    <property type="entry name" value="PROTEASOME ADAPTER AND SCAFFOLD PROTEIN ECM29"/>
    <property type="match status" value="1"/>
</dbReference>
<evidence type="ECO:0000256" key="6">
    <source>
        <dbReference type="ARBA" id="ARBA00022771"/>
    </source>
</evidence>
<keyword evidence="6 11" id="KW-0863">Zinc-finger</keyword>
<evidence type="ECO:0000313" key="14">
    <source>
        <dbReference type="EMBL" id="KAE8131873.1"/>
    </source>
</evidence>
<evidence type="ECO:0000256" key="10">
    <source>
        <dbReference type="ARBA" id="ARBA00022942"/>
    </source>
</evidence>
<dbReference type="PANTHER" id="PTHR23346">
    <property type="entry name" value="TRANSLATIONAL ACTIVATOR GCN1-RELATED"/>
    <property type="match status" value="1"/>
</dbReference>
<dbReference type="InterPro" id="IPR001650">
    <property type="entry name" value="Helicase_C-like"/>
</dbReference>
<dbReference type="PROSITE" id="PS50089">
    <property type="entry name" value="ZF_RING_2"/>
    <property type="match status" value="1"/>
</dbReference>
<dbReference type="InterPro" id="IPR055443">
    <property type="entry name" value="HEAT_ECM29"/>
</dbReference>
<accession>A0A5N6SEN7</accession>
<dbReference type="SUPFAM" id="SSF48371">
    <property type="entry name" value="ARM repeat"/>
    <property type="match status" value="1"/>
</dbReference>
<dbReference type="GO" id="GO:0005737">
    <property type="term" value="C:cytoplasm"/>
    <property type="evidence" value="ECO:0007669"/>
    <property type="project" value="UniProtKB-SubCell"/>
</dbReference>
<dbReference type="Pfam" id="PF25156">
    <property type="entry name" value="PNGase_A_C"/>
    <property type="match status" value="1"/>
</dbReference>
<name>A0A5N6SEN7_ASPPS</name>
<dbReference type="GO" id="GO:0008270">
    <property type="term" value="F:zinc ion binding"/>
    <property type="evidence" value="ECO:0007669"/>
    <property type="project" value="UniProtKB-KW"/>
</dbReference>
<keyword evidence="4" id="KW-0677">Repeat</keyword>
<dbReference type="GO" id="GO:0000502">
    <property type="term" value="C:proteasome complex"/>
    <property type="evidence" value="ECO:0007669"/>
    <property type="project" value="UniProtKB-KW"/>
</dbReference>
<dbReference type="InterPro" id="IPR013083">
    <property type="entry name" value="Znf_RING/FYVE/PHD"/>
</dbReference>
<evidence type="ECO:0000256" key="3">
    <source>
        <dbReference type="ARBA" id="ARBA00022723"/>
    </source>
</evidence>
<dbReference type="Gene3D" id="3.40.50.300">
    <property type="entry name" value="P-loop containing nucleotide triphosphate hydrolases"/>
    <property type="match status" value="1"/>
</dbReference>
<dbReference type="InterPro" id="IPR000330">
    <property type="entry name" value="SNF2_N"/>
</dbReference>
<organism evidence="14 15">
    <name type="scientific">Aspergillus pseudotamarii</name>
    <dbReference type="NCBI Taxonomy" id="132259"/>
    <lineage>
        <taxon>Eukaryota</taxon>
        <taxon>Fungi</taxon>
        <taxon>Dikarya</taxon>
        <taxon>Ascomycota</taxon>
        <taxon>Pezizomycotina</taxon>
        <taxon>Eurotiomycetes</taxon>
        <taxon>Eurotiomycetidae</taxon>
        <taxon>Eurotiales</taxon>
        <taxon>Aspergillaceae</taxon>
        <taxon>Aspergillus</taxon>
        <taxon>Aspergillus subgen. Circumdati</taxon>
    </lineage>
</organism>
<dbReference type="InterPro" id="IPR059033">
    <property type="entry name" value="C144_05_dom"/>
</dbReference>
<dbReference type="Pfam" id="PF23731">
    <property type="entry name" value="ARM_ECM29_C"/>
    <property type="match status" value="1"/>
</dbReference>
<evidence type="ECO:0000256" key="1">
    <source>
        <dbReference type="ARBA" id="ARBA00004496"/>
    </source>
</evidence>
<evidence type="ECO:0000256" key="11">
    <source>
        <dbReference type="PROSITE-ProRule" id="PRU00175"/>
    </source>
</evidence>
<dbReference type="InterPro" id="IPR011989">
    <property type="entry name" value="ARM-like"/>
</dbReference>
<feature type="domain" description="Helicase C-terminal" evidence="13">
    <location>
        <begin position="1304"/>
        <end position="1457"/>
    </location>
</feature>
<keyword evidence="5" id="KW-0547">Nucleotide-binding</keyword>
<dbReference type="GO" id="GO:0005634">
    <property type="term" value="C:nucleus"/>
    <property type="evidence" value="ECO:0007669"/>
    <property type="project" value="TreeGrafter"/>
</dbReference>
<comment type="subcellular location">
    <subcellularLocation>
        <location evidence="1">Cytoplasm</location>
    </subcellularLocation>
</comment>
<evidence type="ECO:0000256" key="8">
    <source>
        <dbReference type="ARBA" id="ARBA00022833"/>
    </source>
</evidence>
<dbReference type="Pfam" id="PF26021">
    <property type="entry name" value="Ferritin_C144_05"/>
    <property type="match status" value="1"/>
</dbReference>
<dbReference type="InterPro" id="IPR027417">
    <property type="entry name" value="P-loop_NTPase"/>
</dbReference>
<dbReference type="InterPro" id="IPR016024">
    <property type="entry name" value="ARM-type_fold"/>
</dbReference>
<evidence type="ECO:0000259" key="13">
    <source>
        <dbReference type="PROSITE" id="PS51194"/>
    </source>
</evidence>
<dbReference type="SMART" id="SM00184">
    <property type="entry name" value="RING"/>
    <property type="match status" value="1"/>
</dbReference>
<evidence type="ECO:0000256" key="5">
    <source>
        <dbReference type="ARBA" id="ARBA00022741"/>
    </source>
</evidence>
<dbReference type="InterPro" id="IPR056948">
    <property type="entry name" value="PNGaseA_N"/>
</dbReference>
<dbReference type="Gene3D" id="1.25.10.10">
    <property type="entry name" value="Leucine-rich Repeat Variant"/>
    <property type="match status" value="2"/>
</dbReference>